<evidence type="ECO:0000256" key="3">
    <source>
        <dbReference type="ARBA" id="ARBA00022803"/>
    </source>
</evidence>
<dbReference type="AlphaFoldDB" id="A0A484Y512"/>
<dbReference type="Pfam" id="PF05420">
    <property type="entry name" value="BCSC_C"/>
    <property type="match status" value="1"/>
</dbReference>
<gene>
    <name evidence="5" type="primary">bcsC_4</name>
    <name evidence="5" type="ORF">NCTC9001_03933</name>
</gene>
<keyword evidence="2" id="KW-0677">Repeat</keyword>
<dbReference type="GO" id="GO:0030244">
    <property type="term" value="P:cellulose biosynthetic process"/>
    <property type="evidence" value="ECO:0007669"/>
    <property type="project" value="InterPro"/>
</dbReference>
<keyword evidence="3" id="KW-0802">TPR repeat</keyword>
<reference evidence="5 6" key="1">
    <citation type="submission" date="2019-03" db="EMBL/GenBank/DDBJ databases">
        <authorList>
            <consortium name="Pathogen Informatics"/>
        </authorList>
    </citation>
    <scope>NUCLEOTIDE SEQUENCE [LARGE SCALE GENOMIC DNA]</scope>
    <source>
        <strain evidence="5 6">NCTC9001</strain>
    </source>
</reference>
<dbReference type="InterPro" id="IPR008410">
    <property type="entry name" value="BCSC_C"/>
</dbReference>
<evidence type="ECO:0000313" key="5">
    <source>
        <dbReference type="EMBL" id="VFS30787.1"/>
    </source>
</evidence>
<dbReference type="Proteomes" id="UP000372890">
    <property type="component" value="Unassembled WGS sequence"/>
</dbReference>
<keyword evidence="1" id="KW-0732">Signal</keyword>
<evidence type="ECO:0000256" key="1">
    <source>
        <dbReference type="ARBA" id="ARBA00022729"/>
    </source>
</evidence>
<organism evidence="5 6">
    <name type="scientific">Escherichia coli</name>
    <dbReference type="NCBI Taxonomy" id="562"/>
    <lineage>
        <taxon>Bacteria</taxon>
        <taxon>Pseudomonadati</taxon>
        <taxon>Pseudomonadota</taxon>
        <taxon>Gammaproteobacteria</taxon>
        <taxon>Enterobacterales</taxon>
        <taxon>Enterobacteriaceae</taxon>
        <taxon>Escherichia</taxon>
    </lineage>
</organism>
<dbReference type="GO" id="GO:0019867">
    <property type="term" value="C:outer membrane"/>
    <property type="evidence" value="ECO:0007669"/>
    <property type="project" value="InterPro"/>
</dbReference>
<name>A0A484Y512_ECOLX</name>
<protein>
    <submittedName>
        <fullName evidence="5">Cellulose synthase subunit BcsC</fullName>
    </submittedName>
</protein>
<feature type="domain" description="Cellulose synthase operon C C-terminal" evidence="4">
    <location>
        <begin position="12"/>
        <end position="261"/>
    </location>
</feature>
<sequence length="282" mass="31449">MTSGAGISYHADGLQRGDVVGGISYSDDIGPLGYTVNAHRRPISSSLLAFGGQKDSPSNTGKKWGGVRADGVGLSLSYDKGEANGVWASLSGDQLTGKNVEDNWRVRWMTGYYYKVINQNNRRVTIGLNNMIWHYDKDLSGYSLGQGGYYSPQEYLSFAIPVMWRERTENWSWELGASGSWSHSRTKTMPRYPLMNLIPTDWQEEAARQSNDGGSSQGFGYTARALLERRVTSNWFVGTAIDIQQAKDYAPSHFLLYVRYSAAGWQGDMDLPPQPLIPYADW</sequence>
<evidence type="ECO:0000256" key="2">
    <source>
        <dbReference type="ARBA" id="ARBA00022737"/>
    </source>
</evidence>
<evidence type="ECO:0000259" key="4">
    <source>
        <dbReference type="Pfam" id="PF05420"/>
    </source>
</evidence>
<evidence type="ECO:0000313" key="6">
    <source>
        <dbReference type="Proteomes" id="UP000372890"/>
    </source>
</evidence>
<dbReference type="EMBL" id="CAADIS010000005">
    <property type="protein sequence ID" value="VFS30787.1"/>
    <property type="molecule type" value="Genomic_DNA"/>
</dbReference>
<proteinExistence type="predicted"/>
<accession>A0A484Y512</accession>